<dbReference type="SUPFAM" id="SSF46894">
    <property type="entry name" value="C-terminal effector domain of the bipartite response regulators"/>
    <property type="match status" value="1"/>
</dbReference>
<gene>
    <name evidence="4" type="ORF">J2Z18_000377</name>
</gene>
<accession>A0ABS4F4Y2</accession>
<keyword evidence="4" id="KW-0238">DNA-binding</keyword>
<reference evidence="4 5" key="1">
    <citation type="submission" date="2021-03" db="EMBL/GenBank/DDBJ databases">
        <title>Genomic Encyclopedia of Type Strains, Phase IV (KMG-IV): sequencing the most valuable type-strain genomes for metagenomic binning, comparative biology and taxonomic classification.</title>
        <authorList>
            <person name="Goeker M."/>
        </authorList>
    </citation>
    <scope>NUCLEOTIDE SEQUENCE [LARGE SCALE GENOMIC DNA]</scope>
    <source>
        <strain evidence="4 5">DSM 15596</strain>
    </source>
</reference>
<keyword evidence="1" id="KW-0805">Transcription regulation</keyword>
<evidence type="ECO:0000313" key="5">
    <source>
        <dbReference type="Proteomes" id="UP000706926"/>
    </source>
</evidence>
<dbReference type="SMART" id="SM00421">
    <property type="entry name" value="HTH_LUXR"/>
    <property type="match status" value="1"/>
</dbReference>
<keyword evidence="4" id="KW-0346">Stress response</keyword>
<sequence length="242" mass="27943">MGQRTLLKVNDHFPNILSISEIKERLIERKEILYLLQEETRNMNDLLSIPYLFVIADPEGTVIDYCGTELLKGYFERNHLKIGTSSAMNKAGINAIALSMENQSVSVVIGAEHSNKLFAELSCVCTPIRINHVIIGYLSLCFHYFHEVTFVLPLIEHLAKNIEEKLPQKDPMLQKELTYSLFDQYELTNREKEIAYEWLENKNVPEIADIYGISQSTVRTFIKKIYAKTRVNHKGAFLRKFT</sequence>
<evidence type="ECO:0000256" key="1">
    <source>
        <dbReference type="ARBA" id="ARBA00023015"/>
    </source>
</evidence>
<dbReference type="Proteomes" id="UP000706926">
    <property type="component" value="Unassembled WGS sequence"/>
</dbReference>
<dbReference type="InterPro" id="IPR036388">
    <property type="entry name" value="WH-like_DNA-bd_sf"/>
</dbReference>
<dbReference type="RefSeq" id="WP_007129025.1">
    <property type="nucleotide sequence ID" value="NZ_BOSA01000018.1"/>
</dbReference>
<protein>
    <submittedName>
        <fullName evidence="4">DNA-binding CsgD family transcriptional regulator/transcriptional regulator of heat shock response</fullName>
    </submittedName>
</protein>
<dbReference type="PROSITE" id="PS50043">
    <property type="entry name" value="HTH_LUXR_2"/>
    <property type="match status" value="1"/>
</dbReference>
<dbReference type="GeneID" id="95402432"/>
<dbReference type="EMBL" id="JAGGKI010000001">
    <property type="protein sequence ID" value="MBP1891308.1"/>
    <property type="molecule type" value="Genomic_DNA"/>
</dbReference>
<evidence type="ECO:0000256" key="2">
    <source>
        <dbReference type="ARBA" id="ARBA00023163"/>
    </source>
</evidence>
<dbReference type="InterPro" id="IPR016032">
    <property type="entry name" value="Sig_transdc_resp-reg_C-effctor"/>
</dbReference>
<evidence type="ECO:0000259" key="3">
    <source>
        <dbReference type="PROSITE" id="PS50043"/>
    </source>
</evidence>
<feature type="domain" description="HTH luxR-type" evidence="3">
    <location>
        <begin position="180"/>
        <end position="242"/>
    </location>
</feature>
<dbReference type="Gene3D" id="3.30.450.40">
    <property type="match status" value="1"/>
</dbReference>
<dbReference type="InterPro" id="IPR000792">
    <property type="entry name" value="Tscrpt_reg_LuxR_C"/>
</dbReference>
<comment type="caution">
    <text evidence="4">The sequence shown here is derived from an EMBL/GenBank/DDBJ whole genome shotgun (WGS) entry which is preliminary data.</text>
</comment>
<organism evidence="4 5">
    <name type="scientific">Paenibacillus lactis</name>
    <dbReference type="NCBI Taxonomy" id="228574"/>
    <lineage>
        <taxon>Bacteria</taxon>
        <taxon>Bacillati</taxon>
        <taxon>Bacillota</taxon>
        <taxon>Bacilli</taxon>
        <taxon>Bacillales</taxon>
        <taxon>Paenibacillaceae</taxon>
        <taxon>Paenibacillus</taxon>
    </lineage>
</organism>
<keyword evidence="2" id="KW-0804">Transcription</keyword>
<dbReference type="InterPro" id="IPR029016">
    <property type="entry name" value="GAF-like_dom_sf"/>
</dbReference>
<dbReference type="Pfam" id="PF00196">
    <property type="entry name" value="GerE"/>
    <property type="match status" value="1"/>
</dbReference>
<dbReference type="Gene3D" id="1.10.10.10">
    <property type="entry name" value="Winged helix-like DNA-binding domain superfamily/Winged helix DNA-binding domain"/>
    <property type="match status" value="1"/>
</dbReference>
<evidence type="ECO:0000313" key="4">
    <source>
        <dbReference type="EMBL" id="MBP1891308.1"/>
    </source>
</evidence>
<proteinExistence type="predicted"/>
<keyword evidence="5" id="KW-1185">Reference proteome</keyword>
<dbReference type="GO" id="GO:0003677">
    <property type="term" value="F:DNA binding"/>
    <property type="evidence" value="ECO:0007669"/>
    <property type="project" value="UniProtKB-KW"/>
</dbReference>
<name>A0ABS4F4Y2_9BACL</name>